<proteinExistence type="predicted"/>
<protein>
    <submittedName>
        <fullName evidence="1">Uncharacterized protein</fullName>
    </submittedName>
</protein>
<gene>
    <name evidence="1" type="ORF">GZ1C11_33</name>
</gene>
<accession>Q64CS8</accession>
<sequence length="32" mass="3855">MILIPCNLISQLVIVYRPLAVKWSDRYTFMNR</sequence>
<evidence type="ECO:0000313" key="1">
    <source>
        <dbReference type="EMBL" id="AAU82799.1"/>
    </source>
</evidence>
<dbReference type="AlphaFoldDB" id="Q64CS8"/>
<reference evidence="1" key="1">
    <citation type="journal article" date="2004" name="Science">
        <title>Reverse methanogenesis: testing the hypothesis with environmental genomics.</title>
        <authorList>
            <person name="Hallam S.J."/>
            <person name="Putnam N."/>
            <person name="Preston C.M."/>
            <person name="Detter J.C."/>
            <person name="Rokhsar D."/>
            <person name="Richardson P.M."/>
            <person name="DeLong E.F."/>
        </authorList>
    </citation>
    <scope>NUCLEOTIDE SEQUENCE</scope>
</reference>
<dbReference type="EMBL" id="AY714832">
    <property type="protein sequence ID" value="AAU82799.1"/>
    <property type="molecule type" value="Genomic_DNA"/>
</dbReference>
<name>Q64CS8_UNCAG</name>
<reference evidence="1" key="2">
    <citation type="submission" date="2004-08" db="EMBL/GenBank/DDBJ databases">
        <authorList>
            <person name="Putnam N."/>
            <person name="Detter J.C."/>
            <person name="Richardson P.M."/>
            <person name="Rokhsar D."/>
        </authorList>
    </citation>
    <scope>NUCLEOTIDE SEQUENCE</scope>
</reference>
<organism evidence="1">
    <name type="scientific">Uncultured archaeon GZfos26G2</name>
    <dbReference type="NCBI Taxonomy" id="3386331"/>
    <lineage>
        <taxon>Archaea</taxon>
        <taxon>Methanobacteriati</taxon>
        <taxon>Methanobacteriota</taxon>
        <taxon>Stenosarchaea group</taxon>
        <taxon>Methanomicrobia</taxon>
        <taxon>Candidatus Methanophagales</taxon>
        <taxon>Candidatus Methanophagaceae</taxon>
        <taxon>Candidatus Methanophaga</taxon>
    </lineage>
</organism>